<evidence type="ECO:0000256" key="3">
    <source>
        <dbReference type="ARBA" id="ARBA00022741"/>
    </source>
</evidence>
<accession>A0ABV8DVU7</accession>
<protein>
    <submittedName>
        <fullName evidence="6">ABC1 kinase family protein</fullName>
    </submittedName>
</protein>
<organism evidence="6 7">
    <name type="scientific">Nocardia jiangsuensis</name>
    <dbReference type="NCBI Taxonomy" id="1691563"/>
    <lineage>
        <taxon>Bacteria</taxon>
        <taxon>Bacillati</taxon>
        <taxon>Actinomycetota</taxon>
        <taxon>Actinomycetes</taxon>
        <taxon>Mycobacteriales</taxon>
        <taxon>Nocardiaceae</taxon>
        <taxon>Nocardia</taxon>
    </lineage>
</organism>
<keyword evidence="7" id="KW-1185">Reference proteome</keyword>
<feature type="domain" description="ABC1 atypical kinase-like" evidence="5">
    <location>
        <begin position="132"/>
        <end position="348"/>
    </location>
</feature>
<dbReference type="GO" id="GO:0016301">
    <property type="term" value="F:kinase activity"/>
    <property type="evidence" value="ECO:0007669"/>
    <property type="project" value="UniProtKB-KW"/>
</dbReference>
<dbReference type="RefSeq" id="WP_378613441.1">
    <property type="nucleotide sequence ID" value="NZ_JBHSAX010000014.1"/>
</dbReference>
<comment type="caution">
    <text evidence="6">The sequence shown here is derived from an EMBL/GenBank/DDBJ whole genome shotgun (WGS) entry which is preliminary data.</text>
</comment>
<dbReference type="SUPFAM" id="SSF56112">
    <property type="entry name" value="Protein kinase-like (PK-like)"/>
    <property type="match status" value="1"/>
</dbReference>
<proteinExistence type="inferred from homology"/>
<keyword evidence="6" id="KW-0418">Kinase</keyword>
<evidence type="ECO:0000313" key="7">
    <source>
        <dbReference type="Proteomes" id="UP001595696"/>
    </source>
</evidence>
<gene>
    <name evidence="6" type="ORF">ACFO0B_17015</name>
</gene>
<dbReference type="CDD" id="cd13970">
    <property type="entry name" value="ABC1_ADCK3"/>
    <property type="match status" value="1"/>
</dbReference>
<name>A0ABV8DVU7_9NOCA</name>
<keyword evidence="3" id="KW-0547">Nucleotide-binding</keyword>
<dbReference type="InterPro" id="IPR051409">
    <property type="entry name" value="Atypical_kinase_ADCK"/>
</dbReference>
<keyword evidence="2" id="KW-0808">Transferase</keyword>
<evidence type="ECO:0000313" key="6">
    <source>
        <dbReference type="EMBL" id="MFC3963696.1"/>
    </source>
</evidence>
<dbReference type="InterPro" id="IPR004147">
    <property type="entry name" value="ABC1_dom"/>
</dbReference>
<evidence type="ECO:0000256" key="2">
    <source>
        <dbReference type="ARBA" id="ARBA00022679"/>
    </source>
</evidence>
<dbReference type="InterPro" id="IPR011009">
    <property type="entry name" value="Kinase-like_dom_sf"/>
</dbReference>
<dbReference type="PANTHER" id="PTHR43851:SF3">
    <property type="entry name" value="COENZYME Q8"/>
    <property type="match status" value="1"/>
</dbReference>
<evidence type="ECO:0000256" key="4">
    <source>
        <dbReference type="ARBA" id="ARBA00022840"/>
    </source>
</evidence>
<dbReference type="EMBL" id="JBHSAX010000014">
    <property type="protein sequence ID" value="MFC3963696.1"/>
    <property type="molecule type" value="Genomic_DNA"/>
</dbReference>
<keyword evidence="4" id="KW-0067">ATP-binding</keyword>
<reference evidence="7" key="1">
    <citation type="journal article" date="2019" name="Int. J. Syst. Evol. Microbiol.">
        <title>The Global Catalogue of Microorganisms (GCM) 10K type strain sequencing project: providing services to taxonomists for standard genome sequencing and annotation.</title>
        <authorList>
            <consortium name="The Broad Institute Genomics Platform"/>
            <consortium name="The Broad Institute Genome Sequencing Center for Infectious Disease"/>
            <person name="Wu L."/>
            <person name="Ma J."/>
        </authorList>
    </citation>
    <scope>NUCLEOTIDE SEQUENCE [LARGE SCALE GENOMIC DNA]</scope>
    <source>
        <strain evidence="7">CGMCC 4.7330</strain>
    </source>
</reference>
<comment type="similarity">
    <text evidence="1">Belongs to the protein kinase superfamily. ADCK protein kinase family.</text>
</comment>
<dbReference type="InterPro" id="IPR034646">
    <property type="entry name" value="ADCK3_dom"/>
</dbReference>
<evidence type="ECO:0000256" key="1">
    <source>
        <dbReference type="ARBA" id="ARBA00009670"/>
    </source>
</evidence>
<evidence type="ECO:0000259" key="5">
    <source>
        <dbReference type="Pfam" id="PF03109"/>
    </source>
</evidence>
<dbReference type="Pfam" id="PF03109">
    <property type="entry name" value="ABC1"/>
    <property type="match status" value="1"/>
</dbReference>
<sequence>MTERGGTSTPGADAGGERVRRFRRTAGTTAGFGRAQSRGAERLPVRSAVRGARIAALPVAYAGRQAAGLGRKAIGRPADEVDRNIRLRTAQHIFEVLGELKGCAAKLGQLLAIYELALPPEIAEPYRIALARLQDSGPVMLPTVVRAAMADSLGPEWRSLFLEFDDRRACAASIGQVHRGVWQDGTPVAVKLMYPGGRAAVAADLRQLRRLSTVAKVFLPSADVLGVTEAICDCVERELDFAAEAESQRTFAAAYADDPDFRVPRVIAQRGDVLVTEWLEGTPVPAIVERGSREQRDRVGMLLVRFMASTWLRSGLLYTDPHPGNFRLLPDGRLGVLDFGACLPWPPEGFDALAEDYTRALFRGGPDDLGSTARRHGFAEPDRAIDDGALYKVVSPCMEPLRHDTYRLTNPWLRKHVLRVTNPRLSNIMRQLTMPVYMTPFARAVLTAVGALCQLEAETSYRDEIARWFPHLDAIAYGTAEPGEPEDAPGRLQGPVDLALVRERRQQGSQPRSSIERTG</sequence>
<dbReference type="Proteomes" id="UP001595696">
    <property type="component" value="Unassembled WGS sequence"/>
</dbReference>
<dbReference type="PANTHER" id="PTHR43851">
    <property type="match status" value="1"/>
</dbReference>